<keyword evidence="2" id="KW-0378">Hydrolase</keyword>
<organism evidence="3 4">
    <name type="scientific">Metabacillus niabensis</name>
    <dbReference type="NCBI Taxonomy" id="324854"/>
    <lineage>
        <taxon>Bacteria</taxon>
        <taxon>Bacillati</taxon>
        <taxon>Bacillota</taxon>
        <taxon>Bacilli</taxon>
        <taxon>Bacillales</taxon>
        <taxon>Bacillaceae</taxon>
        <taxon>Metabacillus</taxon>
    </lineage>
</organism>
<accession>A0ABT9Z3Z0</accession>
<dbReference type="InterPro" id="IPR037459">
    <property type="entry name" value="RhgT-like"/>
</dbReference>
<dbReference type="EMBL" id="JAUSTZ010000007">
    <property type="protein sequence ID" value="MDQ0226978.1"/>
    <property type="molecule type" value="Genomic_DNA"/>
</dbReference>
<dbReference type="CDD" id="cd01821">
    <property type="entry name" value="Rhamnogalacturan_acetylesterase_like"/>
    <property type="match status" value="1"/>
</dbReference>
<evidence type="ECO:0000256" key="1">
    <source>
        <dbReference type="ARBA" id="ARBA00008668"/>
    </source>
</evidence>
<evidence type="ECO:0000313" key="3">
    <source>
        <dbReference type="EMBL" id="MDQ0226978.1"/>
    </source>
</evidence>
<gene>
    <name evidence="3" type="ORF">J2S02_003323</name>
</gene>
<dbReference type="RefSeq" id="WP_145580887.1">
    <property type="nucleotide sequence ID" value="NZ_JAUSTZ010000007.1"/>
</dbReference>
<comment type="similarity">
    <text evidence="1">Belongs to the 'GDSL' lipolytic enzyme family.</text>
</comment>
<evidence type="ECO:0000313" key="4">
    <source>
        <dbReference type="Proteomes" id="UP001232245"/>
    </source>
</evidence>
<comment type="caution">
    <text evidence="3">The sequence shown here is derived from an EMBL/GenBank/DDBJ whole genome shotgun (WGS) entry which is preliminary data.</text>
</comment>
<name>A0ABT9Z3Z0_9BACI</name>
<dbReference type="InterPro" id="IPR001087">
    <property type="entry name" value="GDSL"/>
</dbReference>
<evidence type="ECO:0000256" key="2">
    <source>
        <dbReference type="ARBA" id="ARBA00022801"/>
    </source>
</evidence>
<proteinExistence type="inferred from homology"/>
<keyword evidence="4" id="KW-1185">Reference proteome</keyword>
<dbReference type="InterPro" id="IPR036514">
    <property type="entry name" value="SGNH_hydro_sf"/>
</dbReference>
<reference evidence="3 4" key="1">
    <citation type="submission" date="2023-07" db="EMBL/GenBank/DDBJ databases">
        <title>Genomic Encyclopedia of Type Strains, Phase IV (KMG-IV): sequencing the most valuable type-strain genomes for metagenomic binning, comparative biology and taxonomic classification.</title>
        <authorList>
            <person name="Goeker M."/>
        </authorList>
    </citation>
    <scope>NUCLEOTIDE SEQUENCE [LARGE SCALE GENOMIC DNA]</scope>
    <source>
        <strain evidence="3 4">DSM 17723</strain>
    </source>
</reference>
<dbReference type="Pfam" id="PF00657">
    <property type="entry name" value="Lipase_GDSL"/>
    <property type="match status" value="1"/>
</dbReference>
<dbReference type="SUPFAM" id="SSF52266">
    <property type="entry name" value="SGNH hydrolase"/>
    <property type="match status" value="1"/>
</dbReference>
<dbReference type="Gene3D" id="3.40.50.1110">
    <property type="entry name" value="SGNH hydrolase"/>
    <property type="match status" value="1"/>
</dbReference>
<sequence length="210" mass="24103">MPINIFLAGDSTVQTYKKDELQGGWGEFLENHLPNEINVFNNAIGGRSSKTFIEEGRLDYMLKNMSKNDYLFIQMGHNDATKNRPERYTDPMTTYKDYILKYIDSARHISAIPILITPVARLNVEDGNYKNDFSEYCQALREVAVEKDVPLIDLMSESLLFYETIGYEATFQLFMASINHTDFTHFTKKGANEIAKIVAKGFQQLIKECN</sequence>
<protein>
    <submittedName>
        <fullName evidence="3">Lysophospholipase L1-like esterase</fullName>
    </submittedName>
</protein>
<dbReference type="PANTHER" id="PTHR43695:SF1">
    <property type="entry name" value="RHAMNOGALACTURONAN ACETYLESTERASE"/>
    <property type="match status" value="1"/>
</dbReference>
<dbReference type="Proteomes" id="UP001232245">
    <property type="component" value="Unassembled WGS sequence"/>
</dbReference>
<dbReference type="PANTHER" id="PTHR43695">
    <property type="entry name" value="PUTATIVE (AFU_ORTHOLOGUE AFUA_2G17250)-RELATED"/>
    <property type="match status" value="1"/>
</dbReference>